<reference evidence="2" key="2">
    <citation type="submission" date="2023-05" db="EMBL/GenBank/DDBJ databases">
        <authorList>
            <consortium name="Lawrence Berkeley National Laboratory"/>
            <person name="Steindorff A."/>
            <person name="Hensen N."/>
            <person name="Bonometti L."/>
            <person name="Westerberg I."/>
            <person name="Brannstrom I.O."/>
            <person name="Guillou S."/>
            <person name="Cros-Aarteil S."/>
            <person name="Calhoun S."/>
            <person name="Haridas S."/>
            <person name="Kuo A."/>
            <person name="Mondo S."/>
            <person name="Pangilinan J."/>
            <person name="Riley R."/>
            <person name="Labutti K."/>
            <person name="Andreopoulos B."/>
            <person name="Lipzen A."/>
            <person name="Chen C."/>
            <person name="Yanf M."/>
            <person name="Daum C."/>
            <person name="Ng V."/>
            <person name="Clum A."/>
            <person name="Ohm R."/>
            <person name="Martin F."/>
            <person name="Silar P."/>
            <person name="Natvig D."/>
            <person name="Lalanne C."/>
            <person name="Gautier V."/>
            <person name="Ament-Velasquez S.L."/>
            <person name="Kruys A."/>
            <person name="Hutchinson M.I."/>
            <person name="Powell A.J."/>
            <person name="Barry K."/>
            <person name="Miller A.N."/>
            <person name="Grigoriev I.V."/>
            <person name="Debuchy R."/>
            <person name="Gladieux P."/>
            <person name="Thoren M.H."/>
            <person name="Johannesson H."/>
        </authorList>
    </citation>
    <scope>NUCLEOTIDE SEQUENCE</scope>
    <source>
        <strain evidence="2">PSN243</strain>
    </source>
</reference>
<reference evidence="2" key="1">
    <citation type="journal article" date="2023" name="Mol. Phylogenet. Evol.">
        <title>Genome-scale phylogeny and comparative genomics of the fungal order Sordariales.</title>
        <authorList>
            <person name="Hensen N."/>
            <person name="Bonometti L."/>
            <person name="Westerberg I."/>
            <person name="Brannstrom I.O."/>
            <person name="Guillou S."/>
            <person name="Cros-Aarteil S."/>
            <person name="Calhoun S."/>
            <person name="Haridas S."/>
            <person name="Kuo A."/>
            <person name="Mondo S."/>
            <person name="Pangilinan J."/>
            <person name="Riley R."/>
            <person name="LaButti K."/>
            <person name="Andreopoulos B."/>
            <person name="Lipzen A."/>
            <person name="Chen C."/>
            <person name="Yan M."/>
            <person name="Daum C."/>
            <person name="Ng V."/>
            <person name="Clum A."/>
            <person name="Steindorff A."/>
            <person name="Ohm R.A."/>
            <person name="Martin F."/>
            <person name="Silar P."/>
            <person name="Natvig D.O."/>
            <person name="Lalanne C."/>
            <person name="Gautier V."/>
            <person name="Ament-Velasquez S.L."/>
            <person name="Kruys A."/>
            <person name="Hutchinson M.I."/>
            <person name="Powell A.J."/>
            <person name="Barry K."/>
            <person name="Miller A.N."/>
            <person name="Grigoriev I.V."/>
            <person name="Debuchy R."/>
            <person name="Gladieux P."/>
            <person name="Hiltunen Thoren M."/>
            <person name="Johannesson H."/>
        </authorList>
    </citation>
    <scope>NUCLEOTIDE SEQUENCE</scope>
    <source>
        <strain evidence="2">PSN243</strain>
    </source>
</reference>
<dbReference type="AlphaFoldDB" id="A0AAV9G714"/>
<dbReference type="Pfam" id="PF06985">
    <property type="entry name" value="HET"/>
    <property type="match status" value="1"/>
</dbReference>
<dbReference type="PANTHER" id="PTHR33112:SF16">
    <property type="entry name" value="HETEROKARYON INCOMPATIBILITY DOMAIN-CONTAINING PROTEIN"/>
    <property type="match status" value="1"/>
</dbReference>
<gene>
    <name evidence="2" type="ORF">QBC34DRAFT_311557</name>
</gene>
<dbReference type="PANTHER" id="PTHR33112">
    <property type="entry name" value="DOMAIN PROTEIN, PUTATIVE-RELATED"/>
    <property type="match status" value="1"/>
</dbReference>
<sequence>MHFIIGFPTVQLPWLYRDACLIAKMLGVRYLWIDALCIVQKKGGDWHTEAPKMATIYGGAFITVAFVDGTDLRTAAAVSDGVFVPGLLSNTVAKEDMTFPFLDDRDDFRSVYLWLDETENFPARLAGELDGRGWTFQERLLSRRILNVTAKGIIWDCIHHNASDWRPLGFLSDSSPRRRCAVFGDAWWEDYTSRDFSDCGDRMVAFSGVTRQIETVLRDDVCILGIWRDDALRSLAWFVDPDGKILIEEPPVVAPSWSWMSVSYPIRYHLPHSSARQDDRSFGYMETVCPDKANLGCSGRPNVVQGLQR</sequence>
<accession>A0AAV9G714</accession>
<organism evidence="2 3">
    <name type="scientific">Podospora aff. communis PSN243</name>
    <dbReference type="NCBI Taxonomy" id="3040156"/>
    <lineage>
        <taxon>Eukaryota</taxon>
        <taxon>Fungi</taxon>
        <taxon>Dikarya</taxon>
        <taxon>Ascomycota</taxon>
        <taxon>Pezizomycotina</taxon>
        <taxon>Sordariomycetes</taxon>
        <taxon>Sordariomycetidae</taxon>
        <taxon>Sordariales</taxon>
        <taxon>Podosporaceae</taxon>
        <taxon>Podospora</taxon>
    </lineage>
</organism>
<name>A0AAV9G714_9PEZI</name>
<dbReference type="InterPro" id="IPR010730">
    <property type="entry name" value="HET"/>
</dbReference>
<evidence type="ECO:0000313" key="2">
    <source>
        <dbReference type="EMBL" id="KAK4443197.1"/>
    </source>
</evidence>
<proteinExistence type="predicted"/>
<dbReference type="EMBL" id="MU865998">
    <property type="protein sequence ID" value="KAK4443197.1"/>
    <property type="molecule type" value="Genomic_DNA"/>
</dbReference>
<feature type="domain" description="Heterokaryon incompatibility" evidence="1">
    <location>
        <begin position="9"/>
        <end position="138"/>
    </location>
</feature>
<evidence type="ECO:0000313" key="3">
    <source>
        <dbReference type="Proteomes" id="UP001321760"/>
    </source>
</evidence>
<keyword evidence="3" id="KW-1185">Reference proteome</keyword>
<dbReference type="Proteomes" id="UP001321760">
    <property type="component" value="Unassembled WGS sequence"/>
</dbReference>
<comment type="caution">
    <text evidence="2">The sequence shown here is derived from an EMBL/GenBank/DDBJ whole genome shotgun (WGS) entry which is preliminary data.</text>
</comment>
<evidence type="ECO:0000259" key="1">
    <source>
        <dbReference type="Pfam" id="PF06985"/>
    </source>
</evidence>
<protein>
    <recommendedName>
        <fullName evidence="1">Heterokaryon incompatibility domain-containing protein</fullName>
    </recommendedName>
</protein>